<dbReference type="AlphaFoldDB" id="A0A8X7WB97"/>
<dbReference type="OrthoDB" id="1117029at2759"/>
<dbReference type="Proteomes" id="UP000886595">
    <property type="component" value="Unassembled WGS sequence"/>
</dbReference>
<proteinExistence type="predicted"/>
<sequence>MDPAEERRDSKKQKDYCDMLRFVQDSQYGIPRRCACGGRIIDEVARKEDYDSLPGKRFFTCVNYEDDGLHYRHPWVVGLQEEIQKLTKRLEEAEEVILGVWKLNKRIEALEEQVSSLTVDIGTLEKVCFD</sequence>
<organism evidence="2 3">
    <name type="scientific">Brassica carinata</name>
    <name type="common">Ethiopian mustard</name>
    <name type="synonym">Abyssinian cabbage</name>
    <dbReference type="NCBI Taxonomy" id="52824"/>
    <lineage>
        <taxon>Eukaryota</taxon>
        <taxon>Viridiplantae</taxon>
        <taxon>Streptophyta</taxon>
        <taxon>Embryophyta</taxon>
        <taxon>Tracheophyta</taxon>
        <taxon>Spermatophyta</taxon>
        <taxon>Magnoliopsida</taxon>
        <taxon>eudicotyledons</taxon>
        <taxon>Gunneridae</taxon>
        <taxon>Pentapetalae</taxon>
        <taxon>rosids</taxon>
        <taxon>malvids</taxon>
        <taxon>Brassicales</taxon>
        <taxon>Brassicaceae</taxon>
        <taxon>Brassiceae</taxon>
        <taxon>Brassica</taxon>
    </lineage>
</organism>
<name>A0A8X7WB97_BRACI</name>
<evidence type="ECO:0000313" key="3">
    <source>
        <dbReference type="Proteomes" id="UP000886595"/>
    </source>
</evidence>
<accession>A0A8X7WB97</accession>
<gene>
    <name evidence="2" type="ORF">Bca52824_009624</name>
</gene>
<keyword evidence="3" id="KW-1185">Reference proteome</keyword>
<comment type="caution">
    <text evidence="2">The sequence shown here is derived from an EMBL/GenBank/DDBJ whole genome shotgun (WGS) entry which is preliminary data.</text>
</comment>
<keyword evidence="1" id="KW-0175">Coiled coil</keyword>
<reference evidence="2 3" key="1">
    <citation type="submission" date="2020-02" db="EMBL/GenBank/DDBJ databases">
        <authorList>
            <person name="Ma Q."/>
            <person name="Huang Y."/>
            <person name="Song X."/>
            <person name="Pei D."/>
        </authorList>
    </citation>
    <scope>NUCLEOTIDE SEQUENCE [LARGE SCALE GENOMIC DNA]</scope>
    <source>
        <strain evidence="2">Sxm20200214</strain>
        <tissue evidence="2">Leaf</tissue>
    </source>
</reference>
<evidence type="ECO:0000256" key="1">
    <source>
        <dbReference type="SAM" id="Coils"/>
    </source>
</evidence>
<dbReference type="EMBL" id="JAAMPC010000002">
    <property type="protein sequence ID" value="KAG2326896.1"/>
    <property type="molecule type" value="Genomic_DNA"/>
</dbReference>
<evidence type="ECO:0000313" key="2">
    <source>
        <dbReference type="EMBL" id="KAG2326896.1"/>
    </source>
</evidence>
<feature type="coiled-coil region" evidence="1">
    <location>
        <begin position="76"/>
        <end position="127"/>
    </location>
</feature>
<protein>
    <submittedName>
        <fullName evidence="2">Uncharacterized protein</fullName>
    </submittedName>
</protein>